<organism evidence="2">
    <name type="scientific">uncultured Caudovirales phage</name>
    <dbReference type="NCBI Taxonomy" id="2100421"/>
    <lineage>
        <taxon>Viruses</taxon>
        <taxon>Duplodnaviria</taxon>
        <taxon>Heunggongvirae</taxon>
        <taxon>Uroviricota</taxon>
        <taxon>Caudoviricetes</taxon>
        <taxon>Peduoviridae</taxon>
        <taxon>Maltschvirus</taxon>
        <taxon>Maltschvirus maltsch</taxon>
    </lineage>
</organism>
<dbReference type="EMBL" id="LR796382">
    <property type="protein sequence ID" value="CAB4140577.1"/>
    <property type="molecule type" value="Genomic_DNA"/>
</dbReference>
<reference evidence="2" key="1">
    <citation type="submission" date="2020-04" db="EMBL/GenBank/DDBJ databases">
        <authorList>
            <person name="Chiriac C."/>
            <person name="Salcher M."/>
            <person name="Ghai R."/>
            <person name="Kavagutti S V."/>
        </authorList>
    </citation>
    <scope>NUCLEOTIDE SEQUENCE</scope>
</reference>
<accession>A0A6J5M549</accession>
<feature type="coiled-coil region" evidence="1">
    <location>
        <begin position="80"/>
        <end position="112"/>
    </location>
</feature>
<proteinExistence type="predicted"/>
<keyword evidence="1" id="KW-0175">Coiled coil</keyword>
<evidence type="ECO:0000313" key="2">
    <source>
        <dbReference type="EMBL" id="CAB4140577.1"/>
    </source>
</evidence>
<sequence>MAIEDLTPFGTAPKFYEGLLGAEETAALQKRAQVQGLLGAGLALAQGMSRGSAPRSALQNILGSVVGGFQAAGGAYEGGLRNYQTQQQIQQARIAQEQAKMAQEQAIALRSDVEAVMRTPEVANNPSLVALLRADPKEGLKWINENMAVSQAYAPQQVSAPRLDGAEKILPEVETVAPLDKRGMLNQALDRLEGKTGEGSRKERELILKRLENLDKQEEKERKLTDFTNEDIRVANYLFPDRDPYKPLTGEQNKQVSNELQRLKNERARSGATTINMPSESERTAGYLTTRLQNSLQQYQRVLGEDPNAALPNLRAEIVKGVSRSDYLKNLVNPESRQRVEAAQLDMLDAALTMATGAAYTREQLESTRGTYFPSLGDKPQTVKDKAVRLDKLLKEAAMTKAGRAAPAPLPSGSSLMNIDTNAIIQELEKRKKEGK</sequence>
<gene>
    <name evidence="2" type="ORF">UFOVP409_51</name>
</gene>
<name>A0A6J5M549_9CAUD</name>
<evidence type="ECO:0000256" key="1">
    <source>
        <dbReference type="SAM" id="Coils"/>
    </source>
</evidence>
<protein>
    <submittedName>
        <fullName evidence="2">Uncharacterized protein</fullName>
    </submittedName>
</protein>